<dbReference type="EC" id="1.4.1.2" evidence="2"/>
<evidence type="ECO:0000313" key="3">
    <source>
        <dbReference type="Proteomes" id="UP000029227"/>
    </source>
</evidence>
<evidence type="ECO:0000259" key="1">
    <source>
        <dbReference type="Pfam" id="PF21075"/>
    </source>
</evidence>
<gene>
    <name evidence="2" type="ORF">JCM19237_6451</name>
</gene>
<dbReference type="GO" id="GO:0004352">
    <property type="term" value="F:glutamate dehydrogenase (NAD+) activity"/>
    <property type="evidence" value="ECO:0007669"/>
    <property type="project" value="UniProtKB-EC"/>
</dbReference>
<protein>
    <submittedName>
        <fullName evidence="2">NAD-specific glutamate dehydrogenase large form</fullName>
        <ecNumber evidence="2">1.4.1.2</ecNumber>
    </submittedName>
</protein>
<evidence type="ECO:0000313" key="2">
    <source>
        <dbReference type="EMBL" id="GAL03557.1"/>
    </source>
</evidence>
<sequence>MQNQPDKISVRVYNPTLSRYGWQSTHTVVEIVTPDRPFLVDSVRLALTVWG</sequence>
<dbReference type="GO" id="GO:0006538">
    <property type="term" value="P:L-glutamate catabolic process"/>
    <property type="evidence" value="ECO:0007669"/>
    <property type="project" value="InterPro"/>
</dbReference>
<dbReference type="PANTHER" id="PTHR43403:SF1">
    <property type="entry name" value="NAD-SPECIFIC GLUTAMATE DEHYDROGENASE"/>
    <property type="match status" value="1"/>
</dbReference>
<dbReference type="InterPro" id="IPR007780">
    <property type="entry name" value="NAD_Glu_DH_bac"/>
</dbReference>
<dbReference type="Pfam" id="PF21075">
    <property type="entry name" value="GDH_ACT1"/>
    <property type="match status" value="1"/>
</dbReference>
<comment type="caution">
    <text evidence="2">The sequence shown here is derived from an EMBL/GenBank/DDBJ whole genome shotgun (WGS) entry which is preliminary data.</text>
</comment>
<proteinExistence type="predicted"/>
<organism evidence="2 3">
    <name type="scientific">Photobacterium aphoticum</name>
    <dbReference type="NCBI Taxonomy" id="754436"/>
    <lineage>
        <taxon>Bacteria</taxon>
        <taxon>Pseudomonadati</taxon>
        <taxon>Pseudomonadota</taxon>
        <taxon>Gammaproteobacteria</taxon>
        <taxon>Vibrionales</taxon>
        <taxon>Vibrionaceae</taxon>
        <taxon>Photobacterium</taxon>
    </lineage>
</organism>
<feature type="domain" description="NAD-glutamate dehydrogenase N-terminal ACT1" evidence="1">
    <location>
        <begin position="2"/>
        <end position="48"/>
    </location>
</feature>
<keyword evidence="2" id="KW-0560">Oxidoreductase</keyword>
<dbReference type="PANTHER" id="PTHR43403">
    <property type="entry name" value="NAD-SPECIFIC GLUTAMATE DEHYDROGENASE"/>
    <property type="match status" value="1"/>
</dbReference>
<dbReference type="STRING" id="754436.JCM19237_6451"/>
<dbReference type="InterPro" id="IPR024727">
    <property type="entry name" value="NAD_Glu_DH_N_ACT1"/>
</dbReference>
<reference evidence="2 3" key="1">
    <citation type="journal article" date="2014" name="Genome Announc.">
        <title>Draft Genome Sequences of Two Vibrionaceae Species, Vibrio ponticus C121 and Photobacterium aphoticum C119, Isolated as Coral Reef Microbiota.</title>
        <authorList>
            <person name="Al-saari N."/>
            <person name="Meirelles P.M."/>
            <person name="Mino S."/>
            <person name="Suda W."/>
            <person name="Oshima K."/>
            <person name="Hattori M."/>
            <person name="Ohkuma M."/>
            <person name="Thompson F.L."/>
            <person name="Gomez-Gil B."/>
            <person name="Sawabe T."/>
            <person name="Sawabe T."/>
        </authorList>
    </citation>
    <scope>NUCLEOTIDE SEQUENCE [LARGE SCALE GENOMIC DNA]</scope>
    <source>
        <strain evidence="2 3">JCM 19237</strain>
    </source>
</reference>
<dbReference type="GO" id="GO:0004069">
    <property type="term" value="F:L-aspartate:2-oxoglutarate aminotransferase activity"/>
    <property type="evidence" value="ECO:0007669"/>
    <property type="project" value="InterPro"/>
</dbReference>
<dbReference type="EMBL" id="BBMN01000002">
    <property type="protein sequence ID" value="GAL03557.1"/>
    <property type="molecule type" value="Genomic_DNA"/>
</dbReference>
<dbReference type="AlphaFoldDB" id="A0A090R7G5"/>
<dbReference type="eggNOG" id="COG2902">
    <property type="taxonomic scope" value="Bacteria"/>
</dbReference>
<accession>A0A090R7G5</accession>
<name>A0A090R7G5_9GAMM</name>
<dbReference type="Proteomes" id="UP000029227">
    <property type="component" value="Unassembled WGS sequence"/>
</dbReference>